<evidence type="ECO:0000313" key="2">
    <source>
        <dbReference type="Proteomes" id="UP000327013"/>
    </source>
</evidence>
<gene>
    <name evidence="1" type="ORF">FH972_003705</name>
</gene>
<protein>
    <submittedName>
        <fullName evidence="1">Uncharacterized protein</fullName>
    </submittedName>
</protein>
<organism evidence="1 2">
    <name type="scientific">Carpinus fangiana</name>
    <dbReference type="NCBI Taxonomy" id="176857"/>
    <lineage>
        <taxon>Eukaryota</taxon>
        <taxon>Viridiplantae</taxon>
        <taxon>Streptophyta</taxon>
        <taxon>Embryophyta</taxon>
        <taxon>Tracheophyta</taxon>
        <taxon>Spermatophyta</taxon>
        <taxon>Magnoliopsida</taxon>
        <taxon>eudicotyledons</taxon>
        <taxon>Gunneridae</taxon>
        <taxon>Pentapetalae</taxon>
        <taxon>rosids</taxon>
        <taxon>fabids</taxon>
        <taxon>Fagales</taxon>
        <taxon>Betulaceae</taxon>
        <taxon>Carpinus</taxon>
    </lineage>
</organism>
<dbReference type="Proteomes" id="UP000327013">
    <property type="component" value="Chromosome 1"/>
</dbReference>
<keyword evidence="2" id="KW-1185">Reference proteome</keyword>
<reference evidence="1 2" key="1">
    <citation type="submission" date="2019-06" db="EMBL/GenBank/DDBJ databases">
        <title>A chromosomal-level reference genome of Carpinus fangiana (Coryloideae, Betulaceae).</title>
        <authorList>
            <person name="Yang X."/>
            <person name="Wang Z."/>
            <person name="Zhang L."/>
            <person name="Hao G."/>
            <person name="Liu J."/>
            <person name="Yang Y."/>
        </authorList>
    </citation>
    <scope>NUCLEOTIDE SEQUENCE [LARGE SCALE GENOMIC DNA]</scope>
    <source>
        <strain evidence="1">Cfa_2016G</strain>
        <tissue evidence="1">Leaf</tissue>
    </source>
</reference>
<accession>A0A5N6QLK5</accession>
<dbReference type="EMBL" id="CM017321">
    <property type="protein sequence ID" value="KAE7999254.1"/>
    <property type="molecule type" value="Genomic_DNA"/>
</dbReference>
<proteinExistence type="predicted"/>
<name>A0A5N6QLK5_9ROSI</name>
<evidence type="ECO:0000313" key="1">
    <source>
        <dbReference type="EMBL" id="KAE7999254.1"/>
    </source>
</evidence>
<dbReference type="AlphaFoldDB" id="A0A5N6QLK5"/>
<sequence length="61" mass="6897">MSSKAATGLSSHSRLHRGRLLSFLSLTVCWGESEEESEIEKGRENFGDRIVKLHIKAVQRQ</sequence>